<proteinExistence type="predicted"/>
<dbReference type="Proteomes" id="UP001196530">
    <property type="component" value="Unassembled WGS sequence"/>
</dbReference>
<dbReference type="AlphaFoldDB" id="A0AAN6DIE1"/>
<evidence type="ECO:0000313" key="2">
    <source>
        <dbReference type="Proteomes" id="UP001196530"/>
    </source>
</evidence>
<gene>
    <name evidence="1" type="ORF">KL928_000933</name>
</gene>
<evidence type="ECO:0000313" key="1">
    <source>
        <dbReference type="EMBL" id="KAG7820849.1"/>
    </source>
</evidence>
<protein>
    <submittedName>
        <fullName evidence="1">Uncharacterized protein</fullName>
    </submittedName>
</protein>
<comment type="caution">
    <text evidence="1">The sequence shown here is derived from an EMBL/GenBank/DDBJ whole genome shotgun (WGS) entry which is preliminary data.</text>
</comment>
<sequence>MMQPHDTSLDPLCLILRVTLRFFKCLGSFHVFRDQAYFESIRTFDKIQHLSSLQLPGDYVMGKLGLHKLRRHPARPGQLTIVSLKLPFMPQTRLIEPPKTPQSATFEDTEILNAERVKVNGPMNFDTVYTEADYELALSTFNDIVRHFKIPNQYLMEPATDYIDYLRCTIKETHKAENKLFKFSRLKKTLSLKSMRKDYSKIQMSRNMDFLASVFIISCEKGHLIEKLTRELEKSGIKPPKDKIQQHFDVFKDRLMCLNNNPGIFFEVSTPLTNFARHCLETRNLIFTNSPASRSSLVEFWTTSLKEYSMVLDKKDWTRAYINYSSANDSELRRFIESSPTKEDIEFSTESEINTTADKSLNQAPYLVLMENTQDTSLPVEPNFNQQFEILEISADPSTDEASLQSSESVPYLLESDLTRNVEKSHHIDTDNTTEGSVIDYEECVPKQDISYQFDITSTPSKPHKPLSAERVEDLAFPEKINRFEMMAGRSAGENVLIERHENRNECSMDETTISYETVRLQRMRLSEPNIEKDEILRNTLQQLNLKRKSSDSELHESRNLSVKQRFGLFLDSRYRELSSTSEFRYQIITPQKLYERLSGGEARNWNALPMKEKGSYYFAFKRHYAELLNHGERYDRRLVDLVAEVCSEFE</sequence>
<reference evidence="1" key="1">
    <citation type="journal article" date="2021" name="G3 (Bethesda)">
        <title>Genomic diversity, chromosomal rearrangements, and interspecies hybridization in the ogataea polymorpha species complex.</title>
        <authorList>
            <person name="Hanson S.J."/>
            <person name="Cinneide E.O."/>
            <person name="Salzberg L.I."/>
            <person name="Wolfe K.H."/>
            <person name="McGowan J."/>
            <person name="Fitzpatrick D.A."/>
            <person name="Matlin K."/>
        </authorList>
    </citation>
    <scope>NUCLEOTIDE SEQUENCE</scope>
    <source>
        <strain evidence="1">61-244</strain>
    </source>
</reference>
<dbReference type="GeneID" id="66124984"/>
<dbReference type="RefSeq" id="XP_043061392.1">
    <property type="nucleotide sequence ID" value="XM_043206683.1"/>
</dbReference>
<accession>A0AAN6DIE1</accession>
<name>A0AAN6DIE1_PICAN</name>
<organism evidence="1 2">
    <name type="scientific">Pichia angusta</name>
    <name type="common">Yeast</name>
    <name type="synonym">Hansenula polymorpha</name>
    <dbReference type="NCBI Taxonomy" id="870730"/>
    <lineage>
        <taxon>Eukaryota</taxon>
        <taxon>Fungi</taxon>
        <taxon>Dikarya</taxon>
        <taxon>Ascomycota</taxon>
        <taxon>Saccharomycotina</taxon>
        <taxon>Pichiomycetes</taxon>
        <taxon>Pichiales</taxon>
        <taxon>Pichiaceae</taxon>
        <taxon>Ogataea</taxon>
    </lineage>
</organism>
<dbReference type="EMBL" id="JAHLUX010000002">
    <property type="protein sequence ID" value="KAG7820849.1"/>
    <property type="molecule type" value="Genomic_DNA"/>
</dbReference>